<evidence type="ECO:0000313" key="2">
    <source>
        <dbReference type="EMBL" id="KAI1725582.1"/>
    </source>
</evidence>
<name>A0AAD4RC27_9BILA</name>
<evidence type="ECO:0000259" key="1">
    <source>
        <dbReference type="PROSITE" id="PS50181"/>
    </source>
</evidence>
<protein>
    <recommendedName>
        <fullName evidence="1">F-box domain-containing protein</fullName>
    </recommendedName>
</protein>
<dbReference type="EMBL" id="JAKKPZ010000002">
    <property type="protein sequence ID" value="KAI1725582.1"/>
    <property type="molecule type" value="Genomic_DNA"/>
</dbReference>
<reference evidence="2" key="1">
    <citation type="submission" date="2022-01" db="EMBL/GenBank/DDBJ databases">
        <title>Genome Sequence Resource for Two Populations of Ditylenchus destructor, the Migratory Endoparasitic Phytonematode.</title>
        <authorList>
            <person name="Zhang H."/>
            <person name="Lin R."/>
            <person name="Xie B."/>
        </authorList>
    </citation>
    <scope>NUCLEOTIDE SEQUENCE</scope>
    <source>
        <strain evidence="2">BazhouSP</strain>
    </source>
</reference>
<dbReference type="Pfam" id="PF12937">
    <property type="entry name" value="F-box-like"/>
    <property type="match status" value="1"/>
</dbReference>
<comment type="caution">
    <text evidence="2">The sequence shown here is derived from an EMBL/GenBank/DDBJ whole genome shotgun (WGS) entry which is preliminary data.</text>
</comment>
<evidence type="ECO:0000313" key="3">
    <source>
        <dbReference type="Proteomes" id="UP001201812"/>
    </source>
</evidence>
<proteinExistence type="predicted"/>
<sequence>MDTLPSEVVVKILQNIFCVNALHSCELVCRRMRKIVQAHSTELVRTQANCKITLAKKVIITLEPRNSHGAQTIMELSDRRESEENVLLKFSRVELVNLTFAGHSSEEEDKIKWKTLLRLLRKSCQYRLQTIVFECLKVNDEKLCTELLNFVAQKYCQHISFKDCALENALSESHIRCMRSLRQFTWSDCNPSPESPQLDIILSKFAHNLRYERKRSAPFYVKSPAISTSSICRFIECWIHMPDAPFFDIIVDDCDQIYMNHFLEECESQSLSQIRLEFPSIAHPTAHVKAKFNPVEKRLKVFSIIDVPARSSGSLICFARYFRDF</sequence>
<keyword evidence="3" id="KW-1185">Reference proteome</keyword>
<dbReference type="AlphaFoldDB" id="A0AAD4RC27"/>
<organism evidence="2 3">
    <name type="scientific">Ditylenchus destructor</name>
    <dbReference type="NCBI Taxonomy" id="166010"/>
    <lineage>
        <taxon>Eukaryota</taxon>
        <taxon>Metazoa</taxon>
        <taxon>Ecdysozoa</taxon>
        <taxon>Nematoda</taxon>
        <taxon>Chromadorea</taxon>
        <taxon>Rhabditida</taxon>
        <taxon>Tylenchina</taxon>
        <taxon>Tylenchomorpha</taxon>
        <taxon>Sphaerularioidea</taxon>
        <taxon>Anguinidae</taxon>
        <taxon>Anguininae</taxon>
        <taxon>Ditylenchus</taxon>
    </lineage>
</organism>
<accession>A0AAD4RC27</accession>
<dbReference type="InterPro" id="IPR001810">
    <property type="entry name" value="F-box_dom"/>
</dbReference>
<dbReference type="PROSITE" id="PS50181">
    <property type="entry name" value="FBOX"/>
    <property type="match status" value="1"/>
</dbReference>
<feature type="domain" description="F-box" evidence="1">
    <location>
        <begin position="1"/>
        <end position="47"/>
    </location>
</feature>
<gene>
    <name evidence="2" type="ORF">DdX_02244</name>
</gene>
<dbReference type="Proteomes" id="UP001201812">
    <property type="component" value="Unassembled WGS sequence"/>
</dbReference>